<name>A0A6P2R6A8_9BURK</name>
<evidence type="ECO:0000313" key="2">
    <source>
        <dbReference type="Proteomes" id="UP000494162"/>
    </source>
</evidence>
<proteinExistence type="predicted"/>
<accession>A0A6P2R6A8</accession>
<protein>
    <submittedName>
        <fullName evidence="1">Uncharacterized protein</fullName>
    </submittedName>
</protein>
<organism evidence="1 2">
    <name type="scientific">Burkholderia pseudomultivorans</name>
    <dbReference type="NCBI Taxonomy" id="1207504"/>
    <lineage>
        <taxon>Bacteria</taxon>
        <taxon>Pseudomonadati</taxon>
        <taxon>Pseudomonadota</taxon>
        <taxon>Betaproteobacteria</taxon>
        <taxon>Burkholderiales</taxon>
        <taxon>Burkholderiaceae</taxon>
        <taxon>Burkholderia</taxon>
        <taxon>Burkholderia cepacia complex</taxon>
    </lineage>
</organism>
<reference evidence="1 2" key="1">
    <citation type="submission" date="2019-09" db="EMBL/GenBank/DDBJ databases">
        <authorList>
            <person name="Depoorter E."/>
        </authorList>
    </citation>
    <scope>NUCLEOTIDE SEQUENCE [LARGE SCALE GENOMIC DNA]</scope>
    <source>
        <strain evidence="1">LMG 26883</strain>
    </source>
</reference>
<dbReference type="AlphaFoldDB" id="A0A6P2R6A8"/>
<evidence type="ECO:0000313" key="1">
    <source>
        <dbReference type="EMBL" id="VWC30537.1"/>
    </source>
</evidence>
<dbReference type="EMBL" id="CABVPP010000086">
    <property type="protein sequence ID" value="VWC30537.1"/>
    <property type="molecule type" value="Genomic_DNA"/>
</dbReference>
<sequence length="266" mass="30183">MLHVAELHVDPRAVVEHLGRFRLVRAGDRPSEVVRAGGAGRAARRRGGYGSRRCDGARARHLRRRCAQARERVVRLLRRREGRRKDGHGSIRRIRHGPDCIIDLACIHEALVGRRGVVCADRVPVRAELADVLRQDPRADIRVGARIEQALLRDAFARERRQPRAVDLHQADVDRAVRVGIDGIRIHARFDLRDAAQQADAHVLERGRVVETVGPRDAVQRGRHRERRGDFQRFTAERTGCLTRHGRMGRDPAARCKEITQTRSVP</sequence>
<gene>
    <name evidence="1" type="ORF">BPS26883_06381</name>
</gene>
<dbReference type="Proteomes" id="UP000494162">
    <property type="component" value="Unassembled WGS sequence"/>
</dbReference>